<dbReference type="InterPro" id="IPR024675">
    <property type="entry name" value="eIF3g_N"/>
</dbReference>
<keyword evidence="3" id="KW-1185">Reference proteome</keyword>
<gene>
    <name evidence="2" type="ORF">EZV62_002301</name>
</gene>
<dbReference type="AlphaFoldDB" id="A0A5C7IYN8"/>
<evidence type="ECO:0000313" key="2">
    <source>
        <dbReference type="EMBL" id="TXG73722.1"/>
    </source>
</evidence>
<dbReference type="Proteomes" id="UP000323000">
    <property type="component" value="Chromosome 1"/>
</dbReference>
<dbReference type="OrthoDB" id="2017576at2759"/>
<sequence>MLMEEIAGLKWVKSVVSCAKGIEQNMMYYQHASPSLFTHLKESSDPLSVKFAPSYFSVQRIFDLKQALQEAVVSEEFKQLKLNMPGGNNVTVESAILGDDYWCKAHLFLQLCEPFVRLLATFDIEKSVMGVVYDWQVQALEAVRSKLLETLAVKVLSPVSSVAMCQEIWQDNLVPSREAIHRLGVKRVEDLIFVFNNLRLHSQRSGHSSSSSGQRNQSLSYQSAVKSWDGVQLDETMAIRREEPSRNGRVSAVLLCSHHHHTLQHLGGSSRHRRRCTSAIAATTVMRRAIEELEGAVVVRAEEDGRNPPVPWRLFASPSSLHIRRRRHLRRLGSQLKPSRRSNAASWKRVIEYKFDDDNGCNKVKITTTIRIRNLANSHLSKRTLERRNWAKLADDVREDVGSRLIMVSIEEILIDR</sequence>
<organism evidence="2 3">
    <name type="scientific">Acer yangbiense</name>
    <dbReference type="NCBI Taxonomy" id="1000413"/>
    <lineage>
        <taxon>Eukaryota</taxon>
        <taxon>Viridiplantae</taxon>
        <taxon>Streptophyta</taxon>
        <taxon>Embryophyta</taxon>
        <taxon>Tracheophyta</taxon>
        <taxon>Spermatophyta</taxon>
        <taxon>Magnoliopsida</taxon>
        <taxon>eudicotyledons</taxon>
        <taxon>Gunneridae</taxon>
        <taxon>Pentapetalae</taxon>
        <taxon>rosids</taxon>
        <taxon>malvids</taxon>
        <taxon>Sapindales</taxon>
        <taxon>Sapindaceae</taxon>
        <taxon>Hippocastanoideae</taxon>
        <taxon>Acereae</taxon>
        <taxon>Acer</taxon>
    </lineage>
</organism>
<accession>A0A5C7IYN8</accession>
<dbReference type="Pfam" id="PF12353">
    <property type="entry name" value="eIF3g"/>
    <property type="match status" value="1"/>
</dbReference>
<reference evidence="3" key="1">
    <citation type="journal article" date="2019" name="Gigascience">
        <title>De novo genome assembly of the endangered Acer yangbiense, a plant species with extremely small populations endemic to Yunnan Province, China.</title>
        <authorList>
            <person name="Yang J."/>
            <person name="Wariss H.M."/>
            <person name="Tao L."/>
            <person name="Zhang R."/>
            <person name="Yun Q."/>
            <person name="Hollingsworth P."/>
            <person name="Dao Z."/>
            <person name="Luo G."/>
            <person name="Guo H."/>
            <person name="Ma Y."/>
            <person name="Sun W."/>
        </authorList>
    </citation>
    <scope>NUCLEOTIDE SEQUENCE [LARGE SCALE GENOMIC DNA]</scope>
    <source>
        <strain evidence="3">cv. Malutang</strain>
    </source>
</reference>
<feature type="domain" description="Eukaryotic translation initiation factor 3 subunit G N-terminal" evidence="1">
    <location>
        <begin position="342"/>
        <end position="415"/>
    </location>
</feature>
<dbReference type="EMBL" id="VAHF01000001">
    <property type="protein sequence ID" value="TXG73722.1"/>
    <property type="molecule type" value="Genomic_DNA"/>
</dbReference>
<name>A0A5C7IYN8_9ROSI</name>
<proteinExistence type="predicted"/>
<comment type="caution">
    <text evidence="2">The sequence shown here is derived from an EMBL/GenBank/DDBJ whole genome shotgun (WGS) entry which is preliminary data.</text>
</comment>
<protein>
    <recommendedName>
        <fullName evidence="1">Eukaryotic translation initiation factor 3 subunit G N-terminal domain-containing protein</fullName>
    </recommendedName>
</protein>
<evidence type="ECO:0000313" key="3">
    <source>
        <dbReference type="Proteomes" id="UP000323000"/>
    </source>
</evidence>
<evidence type="ECO:0000259" key="1">
    <source>
        <dbReference type="Pfam" id="PF12353"/>
    </source>
</evidence>